<evidence type="ECO:0000313" key="3">
    <source>
        <dbReference type="Proteomes" id="UP000593571"/>
    </source>
</evidence>
<evidence type="ECO:0000313" key="2">
    <source>
        <dbReference type="EMBL" id="KAF6405055.1"/>
    </source>
</evidence>
<sequence>MTGENCTRVTKSSALKLQGLAATADYMCDLGQVACVCFHTHKLKLFKACGVTGMSWRMEVGVGRGVGSQGKGQEGTMGRGGEVLPFPFLPTEGGSRNLQLGGLVWLLGEGVTLKGMASQSPLPPQLQDCDCLGGQTGNLPRPGRHRAAAPLGPGPDSWPCPSRRTRGGRGYQKSSQPATAPG</sequence>
<evidence type="ECO:0000256" key="1">
    <source>
        <dbReference type="SAM" id="MobiDB-lite"/>
    </source>
</evidence>
<name>A0A7J8C2G6_ROUAE</name>
<feature type="region of interest" description="Disordered" evidence="1">
    <location>
        <begin position="133"/>
        <end position="182"/>
    </location>
</feature>
<feature type="compositionally biased region" description="Polar residues" evidence="1">
    <location>
        <begin position="172"/>
        <end position="182"/>
    </location>
</feature>
<dbReference type="Proteomes" id="UP000593571">
    <property type="component" value="Unassembled WGS sequence"/>
</dbReference>
<keyword evidence="3" id="KW-1185">Reference proteome</keyword>
<comment type="caution">
    <text evidence="2">The sequence shown here is derived from an EMBL/GenBank/DDBJ whole genome shotgun (WGS) entry which is preliminary data.</text>
</comment>
<proteinExistence type="predicted"/>
<organism evidence="2 3">
    <name type="scientific">Rousettus aegyptiacus</name>
    <name type="common">Egyptian fruit bat</name>
    <name type="synonym">Pteropus aegyptiacus</name>
    <dbReference type="NCBI Taxonomy" id="9407"/>
    <lineage>
        <taxon>Eukaryota</taxon>
        <taxon>Metazoa</taxon>
        <taxon>Chordata</taxon>
        <taxon>Craniata</taxon>
        <taxon>Vertebrata</taxon>
        <taxon>Euteleostomi</taxon>
        <taxon>Mammalia</taxon>
        <taxon>Eutheria</taxon>
        <taxon>Laurasiatheria</taxon>
        <taxon>Chiroptera</taxon>
        <taxon>Yinpterochiroptera</taxon>
        <taxon>Pteropodoidea</taxon>
        <taxon>Pteropodidae</taxon>
        <taxon>Rousettinae</taxon>
        <taxon>Rousettus</taxon>
    </lineage>
</organism>
<dbReference type="EMBL" id="JACASE010000015">
    <property type="protein sequence ID" value="KAF6405055.1"/>
    <property type="molecule type" value="Genomic_DNA"/>
</dbReference>
<reference evidence="2 3" key="1">
    <citation type="journal article" date="2020" name="Nature">
        <title>Six reference-quality genomes reveal evolution of bat adaptations.</title>
        <authorList>
            <person name="Jebb D."/>
            <person name="Huang Z."/>
            <person name="Pippel M."/>
            <person name="Hughes G.M."/>
            <person name="Lavrichenko K."/>
            <person name="Devanna P."/>
            <person name="Winkler S."/>
            <person name="Jermiin L.S."/>
            <person name="Skirmuntt E.C."/>
            <person name="Katzourakis A."/>
            <person name="Burkitt-Gray L."/>
            <person name="Ray D.A."/>
            <person name="Sullivan K.A.M."/>
            <person name="Roscito J.G."/>
            <person name="Kirilenko B.M."/>
            <person name="Davalos L.M."/>
            <person name="Corthals A.P."/>
            <person name="Power M.L."/>
            <person name="Jones G."/>
            <person name="Ransome R.D."/>
            <person name="Dechmann D.K.N."/>
            <person name="Locatelli A.G."/>
            <person name="Puechmaille S.J."/>
            <person name="Fedrigo O."/>
            <person name="Jarvis E.D."/>
            <person name="Hiller M."/>
            <person name="Vernes S.C."/>
            <person name="Myers E.W."/>
            <person name="Teeling E.C."/>
        </authorList>
    </citation>
    <scope>NUCLEOTIDE SEQUENCE [LARGE SCALE GENOMIC DNA]</scope>
    <source>
        <strain evidence="2">MRouAeg1</strain>
        <tissue evidence="2">Muscle</tissue>
    </source>
</reference>
<protein>
    <submittedName>
        <fullName evidence="2">Uncharacterized protein</fullName>
    </submittedName>
</protein>
<gene>
    <name evidence="2" type="ORF">HJG63_009370</name>
</gene>
<dbReference type="AlphaFoldDB" id="A0A7J8C2G6"/>
<accession>A0A7J8C2G6</accession>